<feature type="non-terminal residue" evidence="2">
    <location>
        <position position="219"/>
    </location>
</feature>
<dbReference type="EMBL" id="BARU01041339">
    <property type="protein sequence ID" value="GAH87302.1"/>
    <property type="molecule type" value="Genomic_DNA"/>
</dbReference>
<evidence type="ECO:0000256" key="1">
    <source>
        <dbReference type="SAM" id="Phobius"/>
    </source>
</evidence>
<comment type="caution">
    <text evidence="2">The sequence shown here is derived from an EMBL/GenBank/DDBJ whole genome shotgun (WGS) entry which is preliminary data.</text>
</comment>
<gene>
    <name evidence="2" type="ORF">S03H2_63754</name>
</gene>
<keyword evidence="1" id="KW-0812">Transmembrane</keyword>
<organism evidence="2">
    <name type="scientific">marine sediment metagenome</name>
    <dbReference type="NCBI Taxonomy" id="412755"/>
    <lineage>
        <taxon>unclassified sequences</taxon>
        <taxon>metagenomes</taxon>
        <taxon>ecological metagenomes</taxon>
    </lineage>
</organism>
<evidence type="ECO:0000313" key="2">
    <source>
        <dbReference type="EMBL" id="GAH87302.1"/>
    </source>
</evidence>
<feature type="transmembrane region" description="Helical" evidence="1">
    <location>
        <begin position="188"/>
        <end position="209"/>
    </location>
</feature>
<reference evidence="2" key="1">
    <citation type="journal article" date="2014" name="Front. Microbiol.">
        <title>High frequency of phylogenetically diverse reductive dehalogenase-homologous genes in deep subseafloor sedimentary metagenomes.</title>
        <authorList>
            <person name="Kawai M."/>
            <person name="Futagami T."/>
            <person name="Toyoda A."/>
            <person name="Takaki Y."/>
            <person name="Nishi S."/>
            <person name="Hori S."/>
            <person name="Arai W."/>
            <person name="Tsubouchi T."/>
            <person name="Morono Y."/>
            <person name="Uchiyama I."/>
            <person name="Ito T."/>
            <person name="Fujiyama A."/>
            <person name="Inagaki F."/>
            <person name="Takami H."/>
        </authorList>
    </citation>
    <scope>NUCLEOTIDE SEQUENCE</scope>
    <source>
        <strain evidence="2">Expedition CK06-06</strain>
    </source>
</reference>
<protein>
    <submittedName>
        <fullName evidence="2">Uncharacterized protein</fullName>
    </submittedName>
</protein>
<name>X1IZZ8_9ZZZZ</name>
<keyword evidence="1" id="KW-1133">Transmembrane helix</keyword>
<proteinExistence type="predicted"/>
<keyword evidence="1" id="KW-0472">Membrane</keyword>
<sequence length="219" mass="25303">MAKVEDQNIPSGQQHLYDGGLEIARPWKDILTVRGRYPWRLPHMQGDGRIHKDWPFGAGVTNKQFEHRKIFRRSCDCYNNQLKTHDIVDPEFGPKSRGYWFDAAGGSGLWYYDYFMRQTINAYIATGAPDWCKKLVTGDSWVELVNPDANYGALKRLYCYDWILFPATHLVAETYVTKNDPLTTIYHFFIDVVLIGMFPVVSGIFLAFYEIADEIDELG</sequence>
<dbReference type="AlphaFoldDB" id="X1IZZ8"/>
<accession>X1IZZ8</accession>